<gene>
    <name evidence="5" type="ORF">SAMN05216217_12028</name>
</gene>
<evidence type="ECO:0000313" key="5">
    <source>
        <dbReference type="EMBL" id="SFM86824.1"/>
    </source>
</evidence>
<evidence type="ECO:0000256" key="3">
    <source>
        <dbReference type="ARBA" id="ARBA00023239"/>
    </source>
</evidence>
<proteinExistence type="inferred from homology"/>
<dbReference type="OrthoDB" id="5294615at2"/>
<evidence type="ECO:0000313" key="6">
    <source>
        <dbReference type="Proteomes" id="UP000243629"/>
    </source>
</evidence>
<dbReference type="PANTHER" id="PTHR42805">
    <property type="entry name" value="PTERIN-4-ALPHA-CARBINOLAMINE DEHYDRATASE-RELATED"/>
    <property type="match status" value="1"/>
</dbReference>
<dbReference type="PANTHER" id="PTHR42805:SF1">
    <property type="entry name" value="PTERIN-4-ALPHA-CARBINOLAMINE DEHYDRATASE-RELATED"/>
    <property type="match status" value="1"/>
</dbReference>
<dbReference type="InterPro" id="IPR036428">
    <property type="entry name" value="PCD_sf"/>
</dbReference>
<accession>A0A1I4UCV8</accession>
<protein>
    <recommendedName>
        <fullName evidence="4">Putative pterin-4-alpha-carbinolamine dehydratase</fullName>
        <shortName evidence="4">PHS</shortName>
        <ecNumber evidence="4">4.2.1.96</ecNumber>
    </recommendedName>
    <alternativeName>
        <fullName evidence="4">4-alpha-hydroxy-tetrahydropterin dehydratase</fullName>
    </alternativeName>
    <alternativeName>
        <fullName evidence="4">Pterin carbinolamine dehydratase</fullName>
        <shortName evidence="4">PCD</shortName>
    </alternativeName>
</protein>
<dbReference type="EMBL" id="FOUI01000020">
    <property type="protein sequence ID" value="SFM86824.1"/>
    <property type="molecule type" value="Genomic_DNA"/>
</dbReference>
<sequence>MSTLSEQHCATCWADAPRVTEQEAAELLRQIPAWAQIEVEGVAQLRRVFKLKNFAQALAFANRLGELAEEQGHHPALLVEYGKLTVRWWTHDIGGLHINDFIMAARTDELCFEV</sequence>
<dbReference type="GO" id="GO:0006729">
    <property type="term" value="P:tetrahydrobiopterin biosynthetic process"/>
    <property type="evidence" value="ECO:0007669"/>
    <property type="project" value="InterPro"/>
</dbReference>
<keyword evidence="3 4" id="KW-0456">Lyase</keyword>
<dbReference type="Proteomes" id="UP000243629">
    <property type="component" value="Unassembled WGS sequence"/>
</dbReference>
<comment type="catalytic activity">
    <reaction evidence="1 4">
        <text>(4aS,6R)-4a-hydroxy-L-erythro-5,6,7,8-tetrahydrobiopterin = (6R)-L-erythro-6,7-dihydrobiopterin + H2O</text>
        <dbReference type="Rhea" id="RHEA:11920"/>
        <dbReference type="ChEBI" id="CHEBI:15377"/>
        <dbReference type="ChEBI" id="CHEBI:15642"/>
        <dbReference type="ChEBI" id="CHEBI:43120"/>
        <dbReference type="EC" id="4.2.1.96"/>
    </reaction>
</comment>
<keyword evidence="6" id="KW-1185">Reference proteome</keyword>
<evidence type="ECO:0000256" key="1">
    <source>
        <dbReference type="ARBA" id="ARBA00001554"/>
    </source>
</evidence>
<organism evidence="5 6">
    <name type="scientific">Halopseudomonas yangmingensis</name>
    <dbReference type="NCBI Taxonomy" id="1720063"/>
    <lineage>
        <taxon>Bacteria</taxon>
        <taxon>Pseudomonadati</taxon>
        <taxon>Pseudomonadota</taxon>
        <taxon>Gammaproteobacteria</taxon>
        <taxon>Pseudomonadales</taxon>
        <taxon>Pseudomonadaceae</taxon>
        <taxon>Halopseudomonas</taxon>
    </lineage>
</organism>
<dbReference type="AlphaFoldDB" id="A0A1I4UCV8"/>
<dbReference type="STRING" id="1720063.SAMN05216217_12028"/>
<dbReference type="HAMAP" id="MF_00434">
    <property type="entry name" value="Pterin_4_alpha"/>
    <property type="match status" value="1"/>
</dbReference>
<dbReference type="InterPro" id="IPR050376">
    <property type="entry name" value="Pterin-4-alpha-carb_dehyd"/>
</dbReference>
<dbReference type="NCBIfam" id="NF002016">
    <property type="entry name" value="PRK00823.1-1"/>
    <property type="match status" value="1"/>
</dbReference>
<dbReference type="Gene3D" id="3.30.1360.20">
    <property type="entry name" value="Transcriptional coactivator/pterin dehydratase"/>
    <property type="match status" value="1"/>
</dbReference>
<evidence type="ECO:0000256" key="2">
    <source>
        <dbReference type="ARBA" id="ARBA00006472"/>
    </source>
</evidence>
<dbReference type="Pfam" id="PF01329">
    <property type="entry name" value="Pterin_4a"/>
    <property type="match status" value="1"/>
</dbReference>
<dbReference type="GO" id="GO:0008124">
    <property type="term" value="F:4-alpha-hydroxytetrahydrobiopterin dehydratase activity"/>
    <property type="evidence" value="ECO:0007669"/>
    <property type="project" value="UniProtKB-UniRule"/>
</dbReference>
<dbReference type="InterPro" id="IPR001533">
    <property type="entry name" value="Pterin_deHydtase"/>
</dbReference>
<dbReference type="EC" id="4.2.1.96" evidence="4"/>
<dbReference type="RefSeq" id="WP_093478735.1">
    <property type="nucleotide sequence ID" value="NZ_FOUI01000020.1"/>
</dbReference>
<evidence type="ECO:0000256" key="4">
    <source>
        <dbReference type="HAMAP-Rule" id="MF_00434"/>
    </source>
</evidence>
<dbReference type="CDD" id="cd00913">
    <property type="entry name" value="PCD_DCoH_subfamily_a"/>
    <property type="match status" value="1"/>
</dbReference>
<dbReference type="SUPFAM" id="SSF55248">
    <property type="entry name" value="PCD-like"/>
    <property type="match status" value="1"/>
</dbReference>
<comment type="similarity">
    <text evidence="2 4">Belongs to the pterin-4-alpha-carbinolamine dehydratase family.</text>
</comment>
<reference evidence="6" key="1">
    <citation type="submission" date="2016-10" db="EMBL/GenBank/DDBJ databases">
        <authorList>
            <person name="Varghese N."/>
            <person name="Submissions S."/>
        </authorList>
    </citation>
    <scope>NUCLEOTIDE SEQUENCE [LARGE SCALE GENOMIC DNA]</scope>
    <source>
        <strain evidence="6">DSM 24213</strain>
    </source>
</reference>
<name>A0A1I4UCV8_9GAMM</name>